<dbReference type="InterPro" id="IPR056550">
    <property type="entry name" value="NOL10_2nd"/>
</dbReference>
<feature type="modified residue" description="N6-(pyridoxal phosphate)lysine" evidence="19">
    <location>
        <position position="965"/>
    </location>
</feature>
<dbReference type="PROSITE" id="PS00879">
    <property type="entry name" value="ODR_DC_2_2"/>
    <property type="match status" value="1"/>
</dbReference>
<keyword evidence="12" id="KW-0456">Lyase</keyword>
<dbReference type="Proteomes" id="UP001214576">
    <property type="component" value="Unassembled WGS sequence"/>
</dbReference>
<dbReference type="InterPro" id="IPR036322">
    <property type="entry name" value="WD40_repeat_dom_sf"/>
</dbReference>
<comment type="function">
    <text evidence="16">Catalyzes the first and rate-limiting step of polyamine biosynthesis that converts ornithine into putrescine, which is the precursor for the polyamines, spermidine and spermine. Polyamines are essential for cell proliferation and are implicated in cellular processes, ranging from DNA replication to apoptosis.</text>
</comment>
<feature type="domain" description="Orn/DAP/Arg decarboxylase 2 N-terminal" evidence="24">
    <location>
        <begin position="941"/>
        <end position="1177"/>
    </location>
</feature>
<dbReference type="InterPro" id="IPR022643">
    <property type="entry name" value="De-COase2_C"/>
</dbReference>
<evidence type="ECO:0000256" key="1">
    <source>
        <dbReference type="ARBA" id="ARBA00001933"/>
    </source>
</evidence>
<evidence type="ECO:0000256" key="12">
    <source>
        <dbReference type="ARBA" id="ARBA00023239"/>
    </source>
</evidence>
<accession>A0AAD4UJD6</accession>
<evidence type="ECO:0000256" key="5">
    <source>
        <dbReference type="ARBA" id="ARBA00015517"/>
    </source>
</evidence>
<evidence type="ECO:0000313" key="28">
    <source>
        <dbReference type="EMBL" id="KAI4547358.1"/>
    </source>
</evidence>
<proteinExistence type="inferred from homology"/>
<feature type="domain" description="Orn/DAP/Arg decarboxylase 2 C-terminal" evidence="23">
    <location>
        <begin position="940"/>
        <end position="1283"/>
    </location>
</feature>
<keyword evidence="8" id="KW-0210">Decarboxylase</keyword>
<dbReference type="Pfam" id="PF23098">
    <property type="entry name" value="Beta-prop_NOL10_N"/>
    <property type="match status" value="1"/>
</dbReference>
<feature type="domain" description="Nucleolar protein 10-like second" evidence="26">
    <location>
        <begin position="369"/>
        <end position="417"/>
    </location>
</feature>
<dbReference type="EMBL" id="JAKZEL010000002">
    <property type="protein sequence ID" value="KAI4547358.1"/>
    <property type="molecule type" value="Genomic_DNA"/>
</dbReference>
<keyword evidence="7" id="KW-0677">Repeat</keyword>
<dbReference type="SUPFAM" id="SSF50621">
    <property type="entry name" value="Alanine racemase C-terminal domain-like"/>
    <property type="match status" value="1"/>
</dbReference>
<feature type="domain" description="NUC153" evidence="25">
    <location>
        <begin position="482"/>
        <end position="508"/>
    </location>
</feature>
<keyword evidence="13" id="KW-0539">Nucleus</keyword>
<dbReference type="GO" id="GO:0030686">
    <property type="term" value="C:90S preribosome"/>
    <property type="evidence" value="ECO:0007669"/>
    <property type="project" value="TreeGrafter"/>
</dbReference>
<evidence type="ECO:0000256" key="21">
    <source>
        <dbReference type="SAM" id="Coils"/>
    </source>
</evidence>
<evidence type="ECO:0000256" key="18">
    <source>
        <dbReference type="ARBA" id="ARBA00049127"/>
    </source>
</evidence>
<dbReference type="Pfam" id="PF08159">
    <property type="entry name" value="NUC153"/>
    <property type="match status" value="1"/>
</dbReference>
<evidence type="ECO:0000313" key="29">
    <source>
        <dbReference type="Proteomes" id="UP001214576"/>
    </source>
</evidence>
<dbReference type="PANTHER" id="PTHR14927">
    <property type="entry name" value="NUCLEOLAR PROTEIN 10"/>
    <property type="match status" value="1"/>
</dbReference>
<dbReference type="FunFam" id="3.20.20.10:FF:000006">
    <property type="entry name" value="Ornithine decarboxylase 1"/>
    <property type="match status" value="1"/>
</dbReference>
<evidence type="ECO:0000256" key="15">
    <source>
        <dbReference type="ARBA" id="ARBA00034138"/>
    </source>
</evidence>
<protein>
    <recommendedName>
        <fullName evidence="5">Nucleolar protein 10</fullName>
        <ecNumber evidence="15">4.1.1.17</ecNumber>
    </recommendedName>
    <alternativeName>
        <fullName evidence="17">Ornithine decarboxylase</fullName>
    </alternativeName>
</protein>
<comment type="subcellular location">
    <subcellularLocation>
        <location evidence="2">Nucleus</location>
        <location evidence="2">Nucleolus</location>
    </subcellularLocation>
</comment>
<dbReference type="InterPro" id="IPR029066">
    <property type="entry name" value="PLP-binding_barrel"/>
</dbReference>
<dbReference type="Pfam" id="PF00278">
    <property type="entry name" value="Orn_DAP_Arg_deC"/>
    <property type="match status" value="1"/>
</dbReference>
<keyword evidence="6" id="KW-0853">WD repeat</keyword>
<evidence type="ECO:0000259" key="27">
    <source>
        <dbReference type="Pfam" id="PF23098"/>
    </source>
</evidence>
<reference evidence="28" key="1">
    <citation type="submission" date="2022-03" db="EMBL/GenBank/DDBJ databases">
        <title>Genomic analyses of argali, domestic sheep and their hybrids provide insights into chromosomal evolution, heterosis and genetic basis of agronomic traits.</title>
        <authorList>
            <person name="Li M."/>
        </authorList>
    </citation>
    <scope>NUCLEOTIDE SEQUENCE</scope>
    <source>
        <strain evidence="28">CAU-MHL-2022a</strain>
        <tissue evidence="28">Skin</tissue>
    </source>
</reference>
<organism evidence="28 29">
    <name type="scientific">Ovis ammon polii</name>
    <dbReference type="NCBI Taxonomy" id="230172"/>
    <lineage>
        <taxon>Eukaryota</taxon>
        <taxon>Metazoa</taxon>
        <taxon>Chordata</taxon>
        <taxon>Craniata</taxon>
        <taxon>Vertebrata</taxon>
        <taxon>Euteleostomi</taxon>
        <taxon>Mammalia</taxon>
        <taxon>Eutheria</taxon>
        <taxon>Laurasiatheria</taxon>
        <taxon>Artiodactyla</taxon>
        <taxon>Ruminantia</taxon>
        <taxon>Pecora</taxon>
        <taxon>Bovidae</taxon>
        <taxon>Caprinae</taxon>
        <taxon>Ovis</taxon>
    </lineage>
</organism>
<keyword evidence="9 19" id="KW-0663">Pyridoxal phosphate</keyword>
<dbReference type="FunFam" id="2.130.10.10:FF:000980">
    <property type="entry name" value="Nucleolar protein 10"/>
    <property type="match status" value="1"/>
</dbReference>
<feature type="coiled-coil region" evidence="21">
    <location>
        <begin position="558"/>
        <end position="587"/>
    </location>
</feature>
<gene>
    <name evidence="28" type="ORF">MG293_003913</name>
</gene>
<evidence type="ECO:0000256" key="4">
    <source>
        <dbReference type="ARBA" id="ARBA00008872"/>
    </source>
</evidence>
<dbReference type="InterPro" id="IPR022657">
    <property type="entry name" value="De-COase2_CS"/>
</dbReference>
<dbReference type="GO" id="GO:0004586">
    <property type="term" value="F:ornithine decarboxylase activity"/>
    <property type="evidence" value="ECO:0007669"/>
    <property type="project" value="UniProtKB-EC"/>
</dbReference>
<evidence type="ECO:0000256" key="8">
    <source>
        <dbReference type="ARBA" id="ARBA00022793"/>
    </source>
</evidence>
<feature type="compositionally biased region" description="Acidic residues" evidence="22">
    <location>
        <begin position="546"/>
        <end position="555"/>
    </location>
</feature>
<dbReference type="InterPro" id="IPR056551">
    <property type="entry name" value="Beta-prop_NOL10_N"/>
</dbReference>
<dbReference type="SUPFAM" id="SSF50978">
    <property type="entry name" value="WD40 repeat-like"/>
    <property type="match status" value="1"/>
</dbReference>
<feature type="compositionally biased region" description="Basic and acidic residues" evidence="22">
    <location>
        <begin position="527"/>
        <end position="544"/>
    </location>
</feature>
<evidence type="ECO:0000256" key="6">
    <source>
        <dbReference type="ARBA" id="ARBA00022574"/>
    </source>
</evidence>
<evidence type="ECO:0000256" key="17">
    <source>
        <dbReference type="ARBA" id="ARBA00039485"/>
    </source>
</evidence>
<dbReference type="InterPro" id="IPR040382">
    <property type="entry name" value="NOL10/Enp2"/>
</dbReference>
<keyword evidence="10 21" id="KW-0175">Coiled coil</keyword>
<comment type="cofactor">
    <cofactor evidence="1 19">
        <name>pyridoxal 5'-phosphate</name>
        <dbReference type="ChEBI" id="CHEBI:597326"/>
    </cofactor>
</comment>
<dbReference type="Gene3D" id="2.40.37.10">
    <property type="entry name" value="Lyase, Ornithine Decarboxylase, Chain A, domain 1"/>
    <property type="match status" value="1"/>
</dbReference>
<comment type="caution">
    <text evidence="28">The sequence shown here is derived from an EMBL/GenBank/DDBJ whole genome shotgun (WGS) entry which is preliminary data.</text>
</comment>
<dbReference type="GO" id="GO:0032040">
    <property type="term" value="C:small-subunit processome"/>
    <property type="evidence" value="ECO:0007669"/>
    <property type="project" value="TreeGrafter"/>
</dbReference>
<dbReference type="InterPro" id="IPR001680">
    <property type="entry name" value="WD40_rpt"/>
</dbReference>
<evidence type="ECO:0000259" key="25">
    <source>
        <dbReference type="Pfam" id="PF08159"/>
    </source>
</evidence>
<dbReference type="Pfam" id="PF23097">
    <property type="entry name" value="NOL10_2nd"/>
    <property type="match status" value="1"/>
</dbReference>
<dbReference type="Pfam" id="PF02784">
    <property type="entry name" value="Orn_Arg_deC_N"/>
    <property type="match status" value="1"/>
</dbReference>
<feature type="domain" description="Nucleolar protein 10-like N-terminal" evidence="27">
    <location>
        <begin position="1"/>
        <end position="364"/>
    </location>
</feature>
<dbReference type="FunFam" id="2.40.37.10:FF:000005">
    <property type="entry name" value="Ornithine decarboxylase"/>
    <property type="match status" value="1"/>
</dbReference>
<feature type="coiled-coil region" evidence="21">
    <location>
        <begin position="640"/>
        <end position="668"/>
    </location>
</feature>
<feature type="active site" description="Proton donor" evidence="19">
    <location>
        <position position="1256"/>
    </location>
</feature>
<evidence type="ECO:0000256" key="3">
    <source>
        <dbReference type="ARBA" id="ARBA00005264"/>
    </source>
</evidence>
<dbReference type="Gene3D" id="3.20.20.10">
    <property type="entry name" value="Alanine racemase"/>
    <property type="match status" value="1"/>
</dbReference>
<comment type="catalytic activity">
    <reaction evidence="18">
        <text>L-ornithine + H(+) = putrescine + CO2</text>
        <dbReference type="Rhea" id="RHEA:22964"/>
        <dbReference type="ChEBI" id="CHEBI:15378"/>
        <dbReference type="ChEBI" id="CHEBI:16526"/>
        <dbReference type="ChEBI" id="CHEBI:46911"/>
        <dbReference type="ChEBI" id="CHEBI:326268"/>
        <dbReference type="EC" id="4.1.1.17"/>
    </reaction>
</comment>
<dbReference type="PANTHER" id="PTHR14927:SF0">
    <property type="entry name" value="NUCLEOLAR PROTEIN 10"/>
    <property type="match status" value="1"/>
</dbReference>
<evidence type="ECO:0000256" key="20">
    <source>
        <dbReference type="RuleBase" id="RU003737"/>
    </source>
</evidence>
<dbReference type="PRINTS" id="PR01182">
    <property type="entry name" value="ORNDCRBXLASE"/>
</dbReference>
<dbReference type="PROSITE" id="PS00878">
    <property type="entry name" value="ODR_DC_2_1"/>
    <property type="match status" value="1"/>
</dbReference>
<dbReference type="Gene3D" id="2.130.10.10">
    <property type="entry name" value="YVTN repeat-like/Quinoprotein amine dehydrogenase"/>
    <property type="match status" value="1"/>
</dbReference>
<feature type="region of interest" description="Disordered" evidence="22">
    <location>
        <begin position="527"/>
        <end position="556"/>
    </location>
</feature>
<dbReference type="InterPro" id="IPR009006">
    <property type="entry name" value="Ala_racemase/Decarboxylase_C"/>
</dbReference>
<evidence type="ECO:0000256" key="16">
    <source>
        <dbReference type="ARBA" id="ARBA00037173"/>
    </source>
</evidence>
<evidence type="ECO:0000256" key="14">
    <source>
        <dbReference type="ARBA" id="ARBA00034115"/>
    </source>
</evidence>
<name>A0AAD4UJD6_OVIAM</name>
<comment type="similarity">
    <text evidence="4 20">Belongs to the Orn/Lys/Arg decarboxylase class-II family.</text>
</comment>
<evidence type="ECO:0000259" key="26">
    <source>
        <dbReference type="Pfam" id="PF23097"/>
    </source>
</evidence>
<dbReference type="CDD" id="cd00622">
    <property type="entry name" value="PLPDE_III_ODC"/>
    <property type="match status" value="1"/>
</dbReference>
<evidence type="ECO:0000256" key="10">
    <source>
        <dbReference type="ARBA" id="ARBA00023054"/>
    </source>
</evidence>
<evidence type="ECO:0000256" key="2">
    <source>
        <dbReference type="ARBA" id="ARBA00004604"/>
    </source>
</evidence>
<evidence type="ECO:0000256" key="19">
    <source>
        <dbReference type="PIRSR" id="PIRSR600183-50"/>
    </source>
</evidence>
<evidence type="ECO:0000259" key="23">
    <source>
        <dbReference type="Pfam" id="PF00278"/>
    </source>
</evidence>
<dbReference type="SUPFAM" id="SSF51419">
    <property type="entry name" value="PLP-binding barrel"/>
    <property type="match status" value="1"/>
</dbReference>
<dbReference type="GO" id="GO:0000462">
    <property type="term" value="P:maturation of SSU-rRNA from tricistronic rRNA transcript (SSU-rRNA, 5.8S rRNA, LSU-rRNA)"/>
    <property type="evidence" value="ECO:0007669"/>
    <property type="project" value="TreeGrafter"/>
</dbReference>
<dbReference type="GO" id="GO:0006596">
    <property type="term" value="P:polyamine biosynthetic process"/>
    <property type="evidence" value="ECO:0007669"/>
    <property type="project" value="UniProtKB-KW"/>
</dbReference>
<dbReference type="InterPro" id="IPR022644">
    <property type="entry name" value="De-COase2_N"/>
</dbReference>
<evidence type="ECO:0000256" key="9">
    <source>
        <dbReference type="ARBA" id="ARBA00022898"/>
    </source>
</evidence>
<comment type="pathway">
    <text evidence="14">Amine and polyamine biosynthesis; putrescine biosynthesis via L-ornithine pathway; putrescine from L-ornithine: step 1/1.</text>
</comment>
<evidence type="ECO:0000256" key="13">
    <source>
        <dbReference type="ARBA" id="ARBA00023242"/>
    </source>
</evidence>
<dbReference type="FunFam" id="2.130.10.10:FF:000601">
    <property type="entry name" value="Nucleolar protein 10"/>
    <property type="match status" value="1"/>
</dbReference>
<comment type="similarity">
    <text evidence="3">Belongs to the WD repeat NOL10/ENP2 family.</text>
</comment>
<keyword evidence="29" id="KW-1185">Reference proteome</keyword>
<dbReference type="InterPro" id="IPR000183">
    <property type="entry name" value="Orn/DAP/Arg_de-COase"/>
</dbReference>
<evidence type="ECO:0000256" key="11">
    <source>
        <dbReference type="ARBA" id="ARBA00023115"/>
    </source>
</evidence>
<dbReference type="InterPro" id="IPR012580">
    <property type="entry name" value="NUC153"/>
</dbReference>
<keyword evidence="11" id="KW-0620">Polyamine biosynthesis</keyword>
<sequence length="1357" mass="153311">MQVSSLNEVKIYSLSCGKSLPEWLSDRKKRALQKKDVDIRRRIELIQDFEMPTVCTTIKVSKDGQYILATGTYKPRVRCYDTYQLSLKFERCLDSEVVTFETLSDDYSKIVFLHNDRYIEFHSQSGFYYKTRIPKFGRDFSYHYPSCDLYFVGASSEVYRLNLEQGRYLNPLQTDAAENNVCDINSVHGLFATGTIEGRVECWDPRTRGRVGVLDCALSSVTADSEINSLPTISALKFNGALTMAVGTSTGQVLLYDLRSDKPLLVKDHQYGLPIKSVHFQDSLDLILSADSRIIKMWNKNSGKIFTSLEPEHDLNDVCLYPNSGMLLTANEAPKMGIYYVPVLGPAPRWCSFLDNLTEELEENPESTVYDDYKFVTKKDLENLGLTHLIGSPFLRAYMHGFFMDIRLYHKVKLMVNPFAYEEYRKDKIRQKIEETRAQRVQLKKLPKVNKELALKLIEEEEEKQKSTWKKKVKSLPNILTDDRFKVMFENPDFQVDEESEEFRLLNPLVSKISEKRKKKLRLLEQQELHGKEEEEEPEGKPSDAESSESSDDEKDWVAEVRKQRRLLQQEEKVKRQEQLREDQQTVLKPQFYEIKAGEEFRSFKDSATKQKLMNKTLEDRLKLEAKNGTLSVSDTTVGSKQLTFTLKKSEQQKKQQEAEKLHRQERKAVRRSAVVSWPEIKSRKQHRESLGFLTPLVGLHHHVPVKTLKGSLHATAHGSVPIAHASVGTLLECPSSWPVPSTTQTCPLLPPGQPPGDMPCISSLRLADSYSALDQEHLSHRPSCLPRPALPPLSLPLLRRLFSLARSALSGSSIHWGIPTGHLALGYPTTQRRHNWLCTVGGTTEIVPNQVSEDLGSGPSSTKSSISSSVKWARTHEAITKLGPVCCVSKRYQETMNSFSNEEFDCHFLDEGFTAKDILDQKINEVSSSDDKDAFYVADLGDILKKHLRWLKALPRVTPFYAVKCNDSRTIVKTLAAIGTGFDCASKTEIQLVQSLGVPPERIIYANPCKQVSQIKYAANNGVQMMTFDSEVELMKVARAHPKAKLVLRIATDDSKAVCRLSVKFGATLKTSRLLLERAKELDIDVIGVSFHVGSGCTDPETFVQAISDARCVFDMGAEVGFNMYLLDIGGGFPGSEDVKLKFEEITSVINPALDKYFPSDSGVRIIAEPGRYYVASAFTLAVNIIAKKLVLKEQTGSDDEEESSERTFMYYVNDGVYGSFNCILYDHAHVKPLLQKRPKPDEKYYSSSIWGPTCDGLDRIVERCNLPEMHVGDWMLFENMGAYTVAAASTFNGFQRPTIYYVMSGPTWQLMQQIRAQDFPPGVEEPDVSPLPVSCARESGMKRHSAACASTRINV</sequence>
<dbReference type="PRINTS" id="PR01179">
    <property type="entry name" value="ODADCRBXLASE"/>
</dbReference>
<dbReference type="SMART" id="SM00320">
    <property type="entry name" value="WD40"/>
    <property type="match status" value="4"/>
</dbReference>
<evidence type="ECO:0000256" key="22">
    <source>
        <dbReference type="SAM" id="MobiDB-lite"/>
    </source>
</evidence>
<dbReference type="InterPro" id="IPR022653">
    <property type="entry name" value="De-COase2_pyr-phos_BS"/>
</dbReference>
<dbReference type="InterPro" id="IPR015943">
    <property type="entry name" value="WD40/YVTN_repeat-like_dom_sf"/>
</dbReference>
<dbReference type="EC" id="4.1.1.17" evidence="15"/>
<dbReference type="InterPro" id="IPR002433">
    <property type="entry name" value="Orn_de-COase"/>
</dbReference>
<evidence type="ECO:0000259" key="24">
    <source>
        <dbReference type="Pfam" id="PF02784"/>
    </source>
</evidence>
<evidence type="ECO:0000256" key="7">
    <source>
        <dbReference type="ARBA" id="ARBA00022737"/>
    </source>
</evidence>